<dbReference type="CDD" id="cd06222">
    <property type="entry name" value="RNase_H_like"/>
    <property type="match status" value="1"/>
</dbReference>
<feature type="transmembrane region" description="Helical" evidence="1">
    <location>
        <begin position="597"/>
        <end position="614"/>
    </location>
</feature>
<evidence type="ECO:0000256" key="1">
    <source>
        <dbReference type="SAM" id="Phobius"/>
    </source>
</evidence>
<keyword evidence="1" id="KW-0472">Membrane</keyword>
<dbReference type="EMBL" id="JANQDX010000010">
    <property type="protein sequence ID" value="KAL0917163.1"/>
    <property type="molecule type" value="Genomic_DNA"/>
</dbReference>
<organism evidence="4 5">
    <name type="scientific">Dendrobium thyrsiflorum</name>
    <name type="common">Pinecone-like raceme dendrobium</name>
    <name type="synonym">Orchid</name>
    <dbReference type="NCBI Taxonomy" id="117978"/>
    <lineage>
        <taxon>Eukaryota</taxon>
        <taxon>Viridiplantae</taxon>
        <taxon>Streptophyta</taxon>
        <taxon>Embryophyta</taxon>
        <taxon>Tracheophyta</taxon>
        <taxon>Spermatophyta</taxon>
        <taxon>Magnoliopsida</taxon>
        <taxon>Liliopsida</taxon>
        <taxon>Asparagales</taxon>
        <taxon>Orchidaceae</taxon>
        <taxon>Epidendroideae</taxon>
        <taxon>Malaxideae</taxon>
        <taxon>Dendrobiinae</taxon>
        <taxon>Dendrobium</taxon>
    </lineage>
</organism>
<keyword evidence="5" id="KW-1185">Reference proteome</keyword>
<dbReference type="AlphaFoldDB" id="A0ABD0UWE9"/>
<proteinExistence type="predicted"/>
<evidence type="ECO:0000313" key="4">
    <source>
        <dbReference type="EMBL" id="KAL0917163.1"/>
    </source>
</evidence>
<dbReference type="InterPro" id="IPR053151">
    <property type="entry name" value="RNase_H-like"/>
</dbReference>
<gene>
    <name evidence="4" type="ORF">M5K25_012210</name>
</gene>
<keyword evidence="1" id="KW-1133">Transmembrane helix</keyword>
<dbReference type="Proteomes" id="UP001552299">
    <property type="component" value="Unassembled WGS sequence"/>
</dbReference>
<feature type="transmembrane region" description="Helical" evidence="1">
    <location>
        <begin position="537"/>
        <end position="563"/>
    </location>
</feature>
<dbReference type="SUPFAM" id="SSF53098">
    <property type="entry name" value="Ribonuclease H-like"/>
    <property type="match status" value="1"/>
</dbReference>
<comment type="caution">
    <text evidence="4">The sequence shown here is derived from an EMBL/GenBank/DDBJ whole genome shotgun (WGS) entry which is preliminary data.</text>
</comment>
<evidence type="ECO:0000259" key="2">
    <source>
        <dbReference type="Pfam" id="PF13456"/>
    </source>
</evidence>
<feature type="domain" description="Reverse transcriptase zinc-binding" evidence="3">
    <location>
        <begin position="123"/>
        <end position="206"/>
    </location>
</feature>
<dbReference type="Pfam" id="PF13456">
    <property type="entry name" value="RVT_3"/>
    <property type="match status" value="1"/>
</dbReference>
<dbReference type="InterPro" id="IPR036397">
    <property type="entry name" value="RNaseH_sf"/>
</dbReference>
<dbReference type="Pfam" id="PF13966">
    <property type="entry name" value="zf-RVT"/>
    <property type="match status" value="1"/>
</dbReference>
<keyword evidence="1" id="KW-0812">Transmembrane</keyword>
<reference evidence="4 5" key="1">
    <citation type="journal article" date="2024" name="Plant Biotechnol. J.">
        <title>Dendrobium thyrsiflorum genome and its molecular insights into genes involved in important horticultural traits.</title>
        <authorList>
            <person name="Chen B."/>
            <person name="Wang J.Y."/>
            <person name="Zheng P.J."/>
            <person name="Li K.L."/>
            <person name="Liang Y.M."/>
            <person name="Chen X.F."/>
            <person name="Zhang C."/>
            <person name="Zhao X."/>
            <person name="He X."/>
            <person name="Zhang G.Q."/>
            <person name="Liu Z.J."/>
            <person name="Xu Q."/>
        </authorList>
    </citation>
    <scope>NUCLEOTIDE SEQUENCE [LARGE SCALE GENOMIC DNA]</scope>
    <source>
        <strain evidence="4">GZMU011</strain>
    </source>
</reference>
<accession>A0ABD0UWE9</accession>
<feature type="domain" description="RNase H type-1" evidence="2">
    <location>
        <begin position="333"/>
        <end position="450"/>
    </location>
</feature>
<dbReference type="InterPro" id="IPR002156">
    <property type="entry name" value="RNaseH_domain"/>
</dbReference>
<dbReference type="PANTHER" id="PTHR47723:SF19">
    <property type="entry name" value="POLYNUCLEOTIDYL TRANSFERASE, RIBONUCLEASE H-LIKE SUPERFAMILY PROTEIN"/>
    <property type="match status" value="1"/>
</dbReference>
<dbReference type="Gene3D" id="3.30.420.10">
    <property type="entry name" value="Ribonuclease H-like superfamily/Ribonuclease H"/>
    <property type="match status" value="1"/>
</dbReference>
<evidence type="ECO:0008006" key="6">
    <source>
        <dbReference type="Google" id="ProtNLM"/>
    </source>
</evidence>
<sequence>MHSKYCGDNHPTTVSYRQGDSRVWHRLCKVKWVVEPMLNWGLGSGDISFWQDRWLEGFSIDAILNTSSKDNVKVNYFFENNFWDFGKLCDVLPTSIVQQISNIPINLNSKDLLLCGLTVDGRFSVKDAWHSFRTKKDVSNLFSMIWHKTIPTTVAVFVWRLLHKFIPTDDMLIKRGFVLSSKCQCCYHVENMHHVFLSSPIAVKTWTYFEDIFKVNYFNAKLSIKDMLKCWFTKPKGHIKNVIVSLILWYLWLDRNNSRFSNVVMNHNRIIQNVKNKVVALYYAKLITAKNFKNYYFVASNLGITLEEGFPPNVSRYLYWIKPPINFYKINVAGFESDSHLGFGGIIRDFQGKLVLGFAAPLLNGDINLGIFSAVLFGLKSCMNLDLNCIIVEVDSNFALHMLNSLDDIICKSSLFYIMREVKNLLRVFNFSVSFVHKEGNACANWLAKLGWNSDQLANFYDSNLPQALAAYCGSGFGCGFLFGWPCCLSGGCFLSGVADLGFLLLLLLFCLFPLEYRGLVLLSCSVGRDWVAVASFGYLVFCFFSGVFGWTVVASFVGLPVLMLHTKADGNGSGRFFGASAFWSFVLQFLPDMDWGFAGCGLDFCGVLFLLLGSQFSGP</sequence>
<evidence type="ECO:0000313" key="5">
    <source>
        <dbReference type="Proteomes" id="UP001552299"/>
    </source>
</evidence>
<dbReference type="PANTHER" id="PTHR47723">
    <property type="entry name" value="OS05G0353850 PROTEIN"/>
    <property type="match status" value="1"/>
</dbReference>
<dbReference type="InterPro" id="IPR026960">
    <property type="entry name" value="RVT-Znf"/>
</dbReference>
<dbReference type="InterPro" id="IPR044730">
    <property type="entry name" value="RNase_H-like_dom_plant"/>
</dbReference>
<feature type="transmembrane region" description="Helical" evidence="1">
    <location>
        <begin position="494"/>
        <end position="517"/>
    </location>
</feature>
<name>A0ABD0UWE9_DENTH</name>
<evidence type="ECO:0000259" key="3">
    <source>
        <dbReference type="Pfam" id="PF13966"/>
    </source>
</evidence>
<protein>
    <recommendedName>
        <fullName evidence="6">RNase H type-1 domain-containing protein</fullName>
    </recommendedName>
</protein>
<dbReference type="InterPro" id="IPR012337">
    <property type="entry name" value="RNaseH-like_sf"/>
</dbReference>